<dbReference type="RefSeq" id="XP_029341456.1">
    <property type="nucleotide sequence ID" value="XM_029485596.1"/>
</dbReference>
<evidence type="ECO:0008006" key="4">
    <source>
        <dbReference type="Google" id="ProtNLM"/>
    </source>
</evidence>
<accession>A0A8R2NJQ2</accession>
<protein>
    <recommendedName>
        <fullName evidence="4">CCHC-type domain-containing protein</fullName>
    </recommendedName>
</protein>
<reference evidence="3" key="1">
    <citation type="submission" date="2010-06" db="EMBL/GenBank/DDBJ databases">
        <authorList>
            <person name="Jiang H."/>
            <person name="Abraham K."/>
            <person name="Ali S."/>
            <person name="Alsbrooks S.L."/>
            <person name="Anim B.N."/>
            <person name="Anosike U.S."/>
            <person name="Attaway T."/>
            <person name="Bandaranaike D.P."/>
            <person name="Battles P.K."/>
            <person name="Bell S.N."/>
            <person name="Bell A.V."/>
            <person name="Beltran B."/>
            <person name="Bickham C."/>
            <person name="Bustamante Y."/>
            <person name="Caleb T."/>
            <person name="Canada A."/>
            <person name="Cardenas V."/>
            <person name="Carter K."/>
            <person name="Chacko J."/>
            <person name="Chandrabose M.N."/>
            <person name="Chavez D."/>
            <person name="Chavez A."/>
            <person name="Chen L."/>
            <person name="Chu H.-S."/>
            <person name="Claassen K.J."/>
            <person name="Cockrell R."/>
            <person name="Collins M."/>
            <person name="Cooper J.A."/>
            <person name="Cree A."/>
            <person name="Curry S.M."/>
            <person name="Da Y."/>
            <person name="Dao M.D."/>
            <person name="Das B."/>
            <person name="Davila M.-L."/>
            <person name="Davy-Carroll L."/>
            <person name="Denson S."/>
            <person name="Dinh H."/>
            <person name="Ebong V.E."/>
            <person name="Edwards J.R."/>
            <person name="Egan A."/>
            <person name="El-Daye J."/>
            <person name="Escobedo L."/>
            <person name="Fernandez S."/>
            <person name="Fernando P.R."/>
            <person name="Flagg N."/>
            <person name="Forbes L.D."/>
            <person name="Fowler R.G."/>
            <person name="Fu Q."/>
            <person name="Gabisi R.A."/>
            <person name="Ganer J."/>
            <person name="Garbino Pronczuk A."/>
            <person name="Garcia R.M."/>
            <person name="Garner T."/>
            <person name="Garrett T.E."/>
            <person name="Gonzalez D.A."/>
            <person name="Hamid H."/>
            <person name="Hawkins E.S."/>
            <person name="Hirani K."/>
            <person name="Hogues M.E."/>
            <person name="Hollins B."/>
            <person name="Hsiao C.-H."/>
            <person name="Jabil R."/>
            <person name="James M.L."/>
            <person name="Jhangiani S.N."/>
            <person name="Johnson B."/>
            <person name="Johnson Q."/>
            <person name="Joshi V."/>
            <person name="Kalu J.B."/>
            <person name="Kam C."/>
            <person name="Kashfia A."/>
            <person name="Keebler J."/>
            <person name="Kisamo H."/>
            <person name="Kovar C.L."/>
            <person name="Lago L.A."/>
            <person name="Lai C.-Y."/>
            <person name="Laidlaw J."/>
            <person name="Lara F."/>
            <person name="Le T.-K."/>
            <person name="Lee S.L."/>
            <person name="Legall F.H."/>
            <person name="Lemon S.J."/>
            <person name="Lewis L.R."/>
            <person name="Li B."/>
            <person name="Liu Y."/>
            <person name="Liu Y.-S."/>
            <person name="Lopez J."/>
            <person name="Lozado R.J."/>
            <person name="Lu J."/>
            <person name="Madu R.C."/>
            <person name="Maheshwari M."/>
            <person name="Maheshwari R."/>
            <person name="Malloy K."/>
            <person name="Martinez E."/>
            <person name="Mathew T."/>
            <person name="Mercado I.C."/>
            <person name="Mercado C."/>
            <person name="Meyer B."/>
            <person name="Montgomery K."/>
            <person name="Morgan M.B."/>
            <person name="Munidasa M."/>
            <person name="Nazareth L.V."/>
            <person name="Nelson J."/>
            <person name="Ng B.M."/>
            <person name="Nguyen N.B."/>
            <person name="Nguyen P.Q."/>
            <person name="Nguyen T."/>
            <person name="Obregon M."/>
            <person name="Okwuonu G.O."/>
            <person name="Onwere C.G."/>
            <person name="Orozco G."/>
            <person name="Parra A."/>
            <person name="Patel S."/>
            <person name="Patil S."/>
            <person name="Perez A."/>
            <person name="Perez Y."/>
            <person name="Pham C."/>
            <person name="Primus E.L."/>
            <person name="Pu L.-L."/>
            <person name="Puazo M."/>
            <person name="Qin X."/>
            <person name="Quiroz J.B."/>
            <person name="Reese J."/>
            <person name="Richards S."/>
            <person name="Rives C.M."/>
            <person name="Robberts R."/>
            <person name="Ruiz S.J."/>
            <person name="Ruiz M.J."/>
            <person name="Santibanez J."/>
            <person name="Schneider B.W."/>
            <person name="Sisson I."/>
            <person name="Smith M."/>
            <person name="Sodergren E."/>
            <person name="Song X.-Z."/>
            <person name="Song B.B."/>
            <person name="Summersgill H."/>
            <person name="Thelus R."/>
            <person name="Thornton R.D."/>
            <person name="Trejos Z.Y."/>
            <person name="Usmani K."/>
            <person name="Vattathil S."/>
            <person name="Villasana D."/>
            <person name="Walker D.L."/>
            <person name="Wang S."/>
            <person name="Wang K."/>
            <person name="White C.S."/>
            <person name="Williams A.C."/>
            <person name="Williamson J."/>
            <person name="Wilson K."/>
            <person name="Woghiren I.O."/>
            <person name="Woodworth J.R."/>
            <person name="Worley K.C."/>
            <person name="Wright R.A."/>
            <person name="Wu W."/>
            <person name="Young L."/>
            <person name="Zhang L."/>
            <person name="Zhang J."/>
            <person name="Zhu Y."/>
            <person name="Muzny D.M."/>
            <person name="Weinstock G."/>
            <person name="Gibbs R.A."/>
        </authorList>
    </citation>
    <scope>NUCLEOTIDE SEQUENCE [LARGE SCALE GENOMIC DNA]</scope>
    <source>
        <strain evidence="3">LSR1</strain>
    </source>
</reference>
<dbReference type="InterPro" id="IPR036875">
    <property type="entry name" value="Znf_CCHC_sf"/>
</dbReference>
<dbReference type="Proteomes" id="UP000007819">
    <property type="component" value="Chromosome X"/>
</dbReference>
<keyword evidence="3" id="KW-1185">Reference proteome</keyword>
<dbReference type="RefSeq" id="XP_029341455.1">
    <property type="nucleotide sequence ID" value="XM_029485595.1"/>
</dbReference>
<dbReference type="AlphaFoldDB" id="A0A8R2NJQ2"/>
<dbReference type="GO" id="GO:0008270">
    <property type="term" value="F:zinc ion binding"/>
    <property type="evidence" value="ECO:0007669"/>
    <property type="project" value="InterPro"/>
</dbReference>
<evidence type="ECO:0000256" key="1">
    <source>
        <dbReference type="SAM" id="MobiDB-lite"/>
    </source>
</evidence>
<evidence type="ECO:0000313" key="3">
    <source>
        <dbReference type="Proteomes" id="UP000007819"/>
    </source>
</evidence>
<dbReference type="GO" id="GO:0003676">
    <property type="term" value="F:nucleic acid binding"/>
    <property type="evidence" value="ECO:0007669"/>
    <property type="project" value="InterPro"/>
</dbReference>
<reference evidence="2" key="2">
    <citation type="submission" date="2022-06" db="UniProtKB">
        <authorList>
            <consortium name="EnsemblMetazoa"/>
        </authorList>
    </citation>
    <scope>IDENTIFICATION</scope>
</reference>
<dbReference type="OrthoDB" id="6629546at2759"/>
<proteinExistence type="predicted"/>
<dbReference type="KEGG" id="api:107884251"/>
<dbReference type="EnsemblMetazoa" id="XM_029485595.1">
    <property type="protein sequence ID" value="XP_029341455.1"/>
    <property type="gene ID" value="LOC107884251"/>
</dbReference>
<evidence type="ECO:0000313" key="2">
    <source>
        <dbReference type="EnsemblMetazoa" id="XP_029341456.1"/>
    </source>
</evidence>
<feature type="region of interest" description="Disordered" evidence="1">
    <location>
        <begin position="1"/>
        <end position="35"/>
    </location>
</feature>
<dbReference type="EnsemblMetazoa" id="XM_029485596.1">
    <property type="protein sequence ID" value="XP_029341456.1"/>
    <property type="gene ID" value="LOC107884251"/>
</dbReference>
<name>A0A8R2NJQ2_ACYPI</name>
<organism evidence="2 3">
    <name type="scientific">Acyrthosiphon pisum</name>
    <name type="common">Pea aphid</name>
    <dbReference type="NCBI Taxonomy" id="7029"/>
    <lineage>
        <taxon>Eukaryota</taxon>
        <taxon>Metazoa</taxon>
        <taxon>Ecdysozoa</taxon>
        <taxon>Arthropoda</taxon>
        <taxon>Hexapoda</taxon>
        <taxon>Insecta</taxon>
        <taxon>Pterygota</taxon>
        <taxon>Neoptera</taxon>
        <taxon>Paraneoptera</taxon>
        <taxon>Hemiptera</taxon>
        <taxon>Sternorrhyncha</taxon>
        <taxon>Aphidomorpha</taxon>
        <taxon>Aphidoidea</taxon>
        <taxon>Aphididae</taxon>
        <taxon>Macrosiphini</taxon>
        <taxon>Acyrthosiphon</taxon>
    </lineage>
</organism>
<sequence length="160" mass="17683">MPPQTMPAGKWPRGRNHHRSSPANYNPGQGGIVRGRGQLLRGRGQVVRGRGEMMRGGYFHGRGGRGGYCEHSSTPSTTIYTNALDALGRTLTSIVSVVRLATQDSSPQPASGSSRYYNPNYMRGRARGWARGRPSIMCHNCREFGHTRQYCPNNCKYLGK</sequence>
<dbReference type="GeneID" id="107884251"/>
<dbReference type="SUPFAM" id="SSF57756">
    <property type="entry name" value="Retrovirus zinc finger-like domains"/>
    <property type="match status" value="1"/>
</dbReference>